<sequence>MQSAEERSGICGITFCDKSLSALPEFCDKSSLEGMLPDFFQGVESAPFPRLHIISVDDERGPRRVDGADRGTQGTGWADGRSRRDHRHRPAAARRGGRQHQAGAAAFPRRCPRAGRHLHCGDDQRIVAADQRQPGDPAERQADFQLFGDSGHTVRSGGAGRHIAGGDGAGLWLCADAEGGEHRAAPAFPRRDGGPARRHDDAGRARERVGGRRAAAHPGGQSLHPEHAV</sequence>
<feature type="compositionally biased region" description="Basic residues" evidence="1">
    <location>
        <begin position="83"/>
        <end position="98"/>
    </location>
</feature>
<comment type="caution">
    <text evidence="2">The sequence shown here is derived from an EMBL/GenBank/DDBJ whole genome shotgun (WGS) entry which is preliminary data.</text>
</comment>
<feature type="region of interest" description="Disordered" evidence="1">
    <location>
        <begin position="59"/>
        <end position="110"/>
    </location>
</feature>
<name>A0A081R8W9_SPHCR</name>
<protein>
    <submittedName>
        <fullName evidence="2">Uncharacterized protein</fullName>
    </submittedName>
</protein>
<evidence type="ECO:0000256" key="1">
    <source>
        <dbReference type="SAM" id="MobiDB-lite"/>
    </source>
</evidence>
<gene>
    <name evidence="2" type="ORF">BV95_04070</name>
</gene>
<evidence type="ECO:0000313" key="2">
    <source>
        <dbReference type="EMBL" id="KEQ51642.1"/>
    </source>
</evidence>
<reference evidence="2 3" key="1">
    <citation type="submission" date="2014-02" db="EMBL/GenBank/DDBJ databases">
        <title>Whole genome sequence of Sphingobium chlorophenolicum NBRC 16172.</title>
        <authorList>
            <person name="Gan H.M."/>
            <person name="Gan H.Y."/>
            <person name="Chew T.H."/>
            <person name="Savka M.A."/>
        </authorList>
    </citation>
    <scope>NUCLEOTIDE SEQUENCE [LARGE SCALE GENOMIC DNA]</scope>
    <source>
        <strain evidence="2 3">NBRC 16172</strain>
    </source>
</reference>
<feature type="compositionally biased region" description="Basic and acidic residues" evidence="1">
    <location>
        <begin position="183"/>
        <end position="210"/>
    </location>
</feature>
<feature type="region of interest" description="Disordered" evidence="1">
    <location>
        <begin position="183"/>
        <end position="229"/>
    </location>
</feature>
<dbReference type="Proteomes" id="UP000028411">
    <property type="component" value="Unassembled WGS sequence"/>
</dbReference>
<accession>A0A081R8W9</accession>
<dbReference type="AlphaFoldDB" id="A0A081R8W9"/>
<proteinExistence type="predicted"/>
<dbReference type="EMBL" id="JFHR01000072">
    <property type="protein sequence ID" value="KEQ51642.1"/>
    <property type="molecule type" value="Genomic_DNA"/>
</dbReference>
<feature type="compositionally biased region" description="Basic and acidic residues" evidence="1">
    <location>
        <begin position="59"/>
        <end position="69"/>
    </location>
</feature>
<evidence type="ECO:0000313" key="3">
    <source>
        <dbReference type="Proteomes" id="UP000028411"/>
    </source>
</evidence>
<organism evidence="2 3">
    <name type="scientific">Sphingobium chlorophenolicum</name>
    <dbReference type="NCBI Taxonomy" id="46429"/>
    <lineage>
        <taxon>Bacteria</taxon>
        <taxon>Pseudomonadati</taxon>
        <taxon>Pseudomonadota</taxon>
        <taxon>Alphaproteobacteria</taxon>
        <taxon>Sphingomonadales</taxon>
        <taxon>Sphingomonadaceae</taxon>
        <taxon>Sphingobium</taxon>
    </lineage>
</organism>